<dbReference type="PANTHER" id="PTHR12897">
    <property type="entry name" value="COLON CANCER-ASSOCIATED PROTEIN MIC1"/>
    <property type="match status" value="1"/>
</dbReference>
<accession>A0A024TZN5</accession>
<reference evidence="2" key="1">
    <citation type="submission" date="2013-12" db="EMBL/GenBank/DDBJ databases">
        <title>The Genome Sequence of Aphanomyces invadans NJM9701.</title>
        <authorList>
            <consortium name="The Broad Institute Genomics Platform"/>
            <person name="Russ C."/>
            <person name="Tyler B."/>
            <person name="van West P."/>
            <person name="Dieguez-Uribeondo J."/>
            <person name="Young S.K."/>
            <person name="Zeng Q."/>
            <person name="Gargeya S."/>
            <person name="Fitzgerald M."/>
            <person name="Abouelleil A."/>
            <person name="Alvarado L."/>
            <person name="Chapman S.B."/>
            <person name="Gainer-Dewar J."/>
            <person name="Goldberg J."/>
            <person name="Griggs A."/>
            <person name="Gujja S."/>
            <person name="Hansen M."/>
            <person name="Howarth C."/>
            <person name="Imamovic A."/>
            <person name="Ireland A."/>
            <person name="Larimer J."/>
            <person name="McCowan C."/>
            <person name="Murphy C."/>
            <person name="Pearson M."/>
            <person name="Poon T.W."/>
            <person name="Priest M."/>
            <person name="Roberts A."/>
            <person name="Saif S."/>
            <person name="Shea T."/>
            <person name="Sykes S."/>
            <person name="Wortman J."/>
            <person name="Nusbaum C."/>
            <person name="Birren B."/>
        </authorList>
    </citation>
    <scope>NUCLEOTIDE SEQUENCE [LARGE SCALE GENOMIC DNA]</scope>
    <source>
        <strain evidence="2">NJM9701</strain>
    </source>
</reference>
<dbReference type="EMBL" id="KI913968">
    <property type="protein sequence ID" value="ETV99116.1"/>
    <property type="molecule type" value="Genomic_DNA"/>
</dbReference>
<dbReference type="RefSeq" id="XP_008872545.1">
    <property type="nucleotide sequence ID" value="XM_008874323.1"/>
</dbReference>
<dbReference type="GO" id="GO:0035658">
    <property type="term" value="C:Mon1-Ccz1 complex"/>
    <property type="evidence" value="ECO:0007669"/>
    <property type="project" value="InterPro"/>
</dbReference>
<dbReference type="OrthoDB" id="26384at2759"/>
<evidence type="ECO:0000313" key="2">
    <source>
        <dbReference type="EMBL" id="ETV99116.1"/>
    </source>
</evidence>
<dbReference type="Pfam" id="PF21029">
    <property type="entry name" value="RMC1_N"/>
    <property type="match status" value="1"/>
</dbReference>
<evidence type="ECO:0000259" key="1">
    <source>
        <dbReference type="Pfam" id="PF21029"/>
    </source>
</evidence>
<name>A0A024TZN5_9STRA</name>
<dbReference type="InterPro" id="IPR049040">
    <property type="entry name" value="RMC1_N"/>
</dbReference>
<organism evidence="2">
    <name type="scientific">Aphanomyces invadans</name>
    <dbReference type="NCBI Taxonomy" id="157072"/>
    <lineage>
        <taxon>Eukaryota</taxon>
        <taxon>Sar</taxon>
        <taxon>Stramenopiles</taxon>
        <taxon>Oomycota</taxon>
        <taxon>Saprolegniomycetes</taxon>
        <taxon>Saprolegniales</taxon>
        <taxon>Verrucalvaceae</taxon>
        <taxon>Aphanomyces</taxon>
    </lineage>
</organism>
<dbReference type="VEuPathDB" id="FungiDB:H310_08529"/>
<dbReference type="GO" id="GO:0005765">
    <property type="term" value="C:lysosomal membrane"/>
    <property type="evidence" value="ECO:0007669"/>
    <property type="project" value="TreeGrafter"/>
</dbReference>
<sequence length="718" mass="79536">MGTPSVDNAGGALVCLSSNATLVRSKDTSSWWHDETHDCIISLRPILDAEGSSTDKVGLFVEALPGGSLRTNPTAITASDLPHGSFSHDSTFVDVKLSIDQHFFAVQRNENEVDVWAASISSGDVGHHPIRLRYSVMAKRMSRILGLVWNAKDVDHAVSGKKTPSQYLIVVTTGGLELYKVTSTKCKFHRVVAYATHQFWWHPQHHVLVLATGAKATELRPYYVEGGNVAKVSKVVVGAPCLAPSQVVLASLYSTLYLVYAASSTKEQLLLYRIHPTLDTMCVRALRVGFDDPLCSVLDNLLVVHSATYGVTCFYDIGLPDADSFLHPLPLHLPCASSEQPWHLQRLLAPHHAMLSTAFNTAVDTDSPLIQVHGMQLNIRAIAACATASGRPMLSLLRFLLRRRGLPWTDSTERDASRVVQEALFMSFRARVSEGRLPESEFRACVNLLHHHEATDRMRKAMPLPPSKSPTAATSSHHLFLHVSQRDWLDQFWLSLQQDLPPDRFVMYLAIFLGSVRHHGLATLPALQIVYIQAMAAQGRCKDLVGCPMDDSIEVARELELQRGTAPALHQAAMDMYHRLGAVDDLVRLFVHDGHVTMALRLALRYASKKQPISHSPQWFFDQVVGATIQRASRQDDVDEAVDESRARGRQQLYALYVFLSVFAPAEIARDDQGRSPLSHTCTFPIELFESNGSLPEGTTADASHVLFRRLFGFPNST</sequence>
<dbReference type="GO" id="GO:0031902">
    <property type="term" value="C:late endosome membrane"/>
    <property type="evidence" value="ECO:0007669"/>
    <property type="project" value="TreeGrafter"/>
</dbReference>
<dbReference type="GeneID" id="20085579"/>
<feature type="domain" description="Regulator of MON1-CCZ1 complex N-terminal" evidence="1">
    <location>
        <begin position="91"/>
        <end position="185"/>
    </location>
</feature>
<gene>
    <name evidence="2" type="ORF">H310_08529</name>
</gene>
<dbReference type="PANTHER" id="PTHR12897:SF4">
    <property type="entry name" value="REGULATOR OF MON1-CCZ1 COMPLEX"/>
    <property type="match status" value="1"/>
</dbReference>
<dbReference type="GO" id="GO:0010506">
    <property type="term" value="P:regulation of autophagy"/>
    <property type="evidence" value="ECO:0007669"/>
    <property type="project" value="InterPro"/>
</dbReference>
<protein>
    <recommendedName>
        <fullName evidence="1">Regulator of MON1-CCZ1 complex N-terminal domain-containing protein</fullName>
    </recommendedName>
</protein>
<dbReference type="STRING" id="157072.A0A024TZN5"/>
<dbReference type="eggNOG" id="KOG2377">
    <property type="taxonomic scope" value="Eukaryota"/>
</dbReference>
<dbReference type="AlphaFoldDB" id="A0A024TZN5"/>
<dbReference type="InterPro" id="IPR040371">
    <property type="entry name" value="RMC1"/>
</dbReference>
<proteinExistence type="predicted"/>